<accession>A0AAD6RWS5</accession>
<reference evidence="1" key="1">
    <citation type="submission" date="2023-03" db="EMBL/GenBank/DDBJ databases">
        <title>Massive genome expansion in bonnet fungi (Mycena s.s.) driven by repeated elements and novel gene families across ecological guilds.</title>
        <authorList>
            <consortium name="Lawrence Berkeley National Laboratory"/>
            <person name="Harder C.B."/>
            <person name="Miyauchi S."/>
            <person name="Viragh M."/>
            <person name="Kuo A."/>
            <person name="Thoen E."/>
            <person name="Andreopoulos B."/>
            <person name="Lu D."/>
            <person name="Skrede I."/>
            <person name="Drula E."/>
            <person name="Henrissat B."/>
            <person name="Morin E."/>
            <person name="Kohler A."/>
            <person name="Barry K."/>
            <person name="LaButti K."/>
            <person name="Morin E."/>
            <person name="Salamov A."/>
            <person name="Lipzen A."/>
            <person name="Mereny Z."/>
            <person name="Hegedus B."/>
            <person name="Baldrian P."/>
            <person name="Stursova M."/>
            <person name="Weitz H."/>
            <person name="Taylor A."/>
            <person name="Grigoriev I.V."/>
            <person name="Nagy L.G."/>
            <person name="Martin F."/>
            <person name="Kauserud H."/>
        </authorList>
    </citation>
    <scope>NUCLEOTIDE SEQUENCE</scope>
    <source>
        <strain evidence="1">CBHHK200</strain>
    </source>
</reference>
<sequence length="219" mass="22394">MARFCFPASEQPQAASGCGTGEIHKVLGEIPILASEQKLLDDVAAAEEPTSPEGGDPGVLADGMYAIIKAVCSSTTTCLLLRVLGGDFFAGTVLASTLTKLVIRFDKTANAKAASKAGGAGTARGVGGIDARQHGAVGAAELPPPTPPPLPVAPLPSVRQQAGAEVQASRAAAAAWTGGHRLAGRGRRVLLQLIICSAFLHANNEDSNDRIIHLCQDAE</sequence>
<evidence type="ECO:0000313" key="1">
    <source>
        <dbReference type="EMBL" id="KAJ7016755.1"/>
    </source>
</evidence>
<protein>
    <submittedName>
        <fullName evidence="1">Uncharacterized protein</fullName>
    </submittedName>
</protein>
<dbReference type="EMBL" id="JARJCM010000465">
    <property type="protein sequence ID" value="KAJ7016755.1"/>
    <property type="molecule type" value="Genomic_DNA"/>
</dbReference>
<dbReference type="AlphaFoldDB" id="A0AAD6RWS5"/>
<proteinExistence type="predicted"/>
<keyword evidence="2" id="KW-1185">Reference proteome</keyword>
<name>A0AAD6RWS5_9AGAR</name>
<gene>
    <name evidence="1" type="ORF">C8F04DRAFT_1201557</name>
</gene>
<dbReference type="Proteomes" id="UP001218188">
    <property type="component" value="Unassembled WGS sequence"/>
</dbReference>
<organism evidence="1 2">
    <name type="scientific">Mycena alexandri</name>
    <dbReference type="NCBI Taxonomy" id="1745969"/>
    <lineage>
        <taxon>Eukaryota</taxon>
        <taxon>Fungi</taxon>
        <taxon>Dikarya</taxon>
        <taxon>Basidiomycota</taxon>
        <taxon>Agaricomycotina</taxon>
        <taxon>Agaricomycetes</taxon>
        <taxon>Agaricomycetidae</taxon>
        <taxon>Agaricales</taxon>
        <taxon>Marasmiineae</taxon>
        <taxon>Mycenaceae</taxon>
        <taxon>Mycena</taxon>
    </lineage>
</organism>
<comment type="caution">
    <text evidence="1">The sequence shown here is derived from an EMBL/GenBank/DDBJ whole genome shotgun (WGS) entry which is preliminary data.</text>
</comment>
<evidence type="ECO:0000313" key="2">
    <source>
        <dbReference type="Proteomes" id="UP001218188"/>
    </source>
</evidence>